<evidence type="ECO:0000256" key="1">
    <source>
        <dbReference type="SAM" id="MobiDB-lite"/>
    </source>
</evidence>
<name>A0A1W2AJ07_9SPHI</name>
<keyword evidence="3" id="KW-1185">Reference proteome</keyword>
<accession>A0A1W2AJ07</accession>
<feature type="region of interest" description="Disordered" evidence="1">
    <location>
        <begin position="20"/>
        <end position="39"/>
    </location>
</feature>
<proteinExistence type="predicted"/>
<sequence length="192" mass="20892">MILASGLLFNIASCRNKSSANDKQLTTDQSPSKPEVHQTKENTFEGLRNMAFTATPKQLGLSLPTDKTIVYGIIMDWGMDGETASTVAYQTGDASMYLSSGGGVIGGGQHQNVNSAAKQFVSLAQTFLGKTTKTETTPLPSTNEVKFYLLTNNGIYAGEEQMKNFENNSSTWLKLFEEGNTVLTELRKTSEK</sequence>
<dbReference type="EMBL" id="FWYB01000001">
    <property type="protein sequence ID" value="SMC60709.1"/>
    <property type="molecule type" value="Genomic_DNA"/>
</dbReference>
<dbReference type="AlphaFoldDB" id="A0A1W2AJ07"/>
<dbReference type="Proteomes" id="UP000192678">
    <property type="component" value="Unassembled WGS sequence"/>
</dbReference>
<gene>
    <name evidence="2" type="ORF">SAMN04488101_101660</name>
</gene>
<feature type="compositionally biased region" description="Polar residues" evidence="1">
    <location>
        <begin position="20"/>
        <end position="32"/>
    </location>
</feature>
<protein>
    <submittedName>
        <fullName evidence="2">Uncharacterized protein</fullName>
    </submittedName>
</protein>
<evidence type="ECO:0000313" key="3">
    <source>
        <dbReference type="Proteomes" id="UP000192678"/>
    </source>
</evidence>
<reference evidence="2 3" key="1">
    <citation type="submission" date="2017-04" db="EMBL/GenBank/DDBJ databases">
        <authorList>
            <person name="Afonso C.L."/>
            <person name="Miller P.J."/>
            <person name="Scott M.A."/>
            <person name="Spackman E."/>
            <person name="Goraichik I."/>
            <person name="Dimitrov K.M."/>
            <person name="Suarez D.L."/>
            <person name="Swayne D.E."/>
        </authorList>
    </citation>
    <scope>NUCLEOTIDE SEQUENCE [LARGE SCALE GENOMIC DNA]</scope>
    <source>
        <strain evidence="2 3">DSM 19625</strain>
    </source>
</reference>
<organism evidence="2 3">
    <name type="scientific">Pedobacter nyackensis</name>
    <dbReference type="NCBI Taxonomy" id="475255"/>
    <lineage>
        <taxon>Bacteria</taxon>
        <taxon>Pseudomonadati</taxon>
        <taxon>Bacteroidota</taxon>
        <taxon>Sphingobacteriia</taxon>
        <taxon>Sphingobacteriales</taxon>
        <taxon>Sphingobacteriaceae</taxon>
        <taxon>Pedobacter</taxon>
    </lineage>
</organism>
<dbReference type="STRING" id="475255.SAMN04488101_101660"/>
<evidence type="ECO:0000313" key="2">
    <source>
        <dbReference type="EMBL" id="SMC60709.1"/>
    </source>
</evidence>